<dbReference type="Gene3D" id="3.40.630.30">
    <property type="match status" value="1"/>
</dbReference>
<dbReference type="Pfam" id="PF13302">
    <property type="entry name" value="Acetyltransf_3"/>
    <property type="match status" value="1"/>
</dbReference>
<comment type="caution">
    <text evidence="2">The sequence shown here is derived from an EMBL/GenBank/DDBJ whole genome shotgun (WGS) entry which is preliminary data.</text>
</comment>
<proteinExistence type="predicted"/>
<reference evidence="2" key="1">
    <citation type="submission" date="2022-01" db="EMBL/GenBank/DDBJ databases">
        <authorList>
            <person name="Criscuolo A."/>
        </authorList>
    </citation>
    <scope>NUCLEOTIDE SEQUENCE</scope>
    <source>
        <strain evidence="2">CIP111892</strain>
    </source>
</reference>
<feature type="domain" description="N-acetyltransferase" evidence="1">
    <location>
        <begin position="10"/>
        <end position="177"/>
    </location>
</feature>
<dbReference type="InterPro" id="IPR016181">
    <property type="entry name" value="Acyl_CoA_acyltransferase"/>
</dbReference>
<keyword evidence="2" id="KW-0012">Acyltransferase</keyword>
<dbReference type="InterPro" id="IPR051531">
    <property type="entry name" value="N-acetyltransferase"/>
</dbReference>
<accession>A0ABM9BVQ1</accession>
<gene>
    <name evidence="2" type="primary">speG</name>
    <name evidence="2" type="ORF">PAECIP111892_01698</name>
</gene>
<dbReference type="PANTHER" id="PTHR43792:SF1">
    <property type="entry name" value="N-ACETYLTRANSFERASE DOMAIN-CONTAINING PROTEIN"/>
    <property type="match status" value="1"/>
</dbReference>
<dbReference type="SUPFAM" id="SSF55729">
    <property type="entry name" value="Acyl-CoA N-acyltransferases (Nat)"/>
    <property type="match status" value="1"/>
</dbReference>
<organism evidence="2 3">
    <name type="scientific">Paenibacillus auburnensis</name>
    <dbReference type="NCBI Taxonomy" id="2905649"/>
    <lineage>
        <taxon>Bacteria</taxon>
        <taxon>Bacillati</taxon>
        <taxon>Bacillota</taxon>
        <taxon>Bacilli</taxon>
        <taxon>Bacillales</taxon>
        <taxon>Paenibacillaceae</taxon>
        <taxon>Paenibacillus</taxon>
    </lineage>
</organism>
<sequence>MQPVFETERLRLRPFELTDARTVQELAGDLAVARTTLSIPHPYTLEAAEQWLTACIGRKDEGDGYPWAMVIKDSNQLIGCMSLNITRPHNHGELGYWIGPPYWRNGYASEAAQRLVRYGFEDLHLNKIWAAALSNNQASWNVMRKTGMALEGEFKQHILKWGQYEDVVFYGMTKGDYEQLTKQTI</sequence>
<dbReference type="Proteomes" id="UP000838324">
    <property type="component" value="Unassembled WGS sequence"/>
</dbReference>
<evidence type="ECO:0000313" key="2">
    <source>
        <dbReference type="EMBL" id="CAH1194527.1"/>
    </source>
</evidence>
<dbReference type="RefSeq" id="WP_236331823.1">
    <property type="nucleotide sequence ID" value="NZ_CAKMMG010000001.1"/>
</dbReference>
<keyword evidence="2" id="KW-0808">Transferase</keyword>
<evidence type="ECO:0000259" key="1">
    <source>
        <dbReference type="PROSITE" id="PS51186"/>
    </source>
</evidence>
<name>A0ABM9BVQ1_9BACL</name>
<dbReference type="InterPro" id="IPR000182">
    <property type="entry name" value="GNAT_dom"/>
</dbReference>
<protein>
    <submittedName>
        <fullName evidence="2">Spermidine N(1)-acetyltransferase</fullName>
        <ecNumber evidence="2">2.3.1.57</ecNumber>
    </submittedName>
</protein>
<dbReference type="EC" id="2.3.1.57" evidence="2"/>
<keyword evidence="3" id="KW-1185">Reference proteome</keyword>
<evidence type="ECO:0000313" key="3">
    <source>
        <dbReference type="Proteomes" id="UP000838324"/>
    </source>
</evidence>
<dbReference type="GO" id="GO:0004145">
    <property type="term" value="F:diamine N-acetyltransferase activity"/>
    <property type="evidence" value="ECO:0007669"/>
    <property type="project" value="UniProtKB-EC"/>
</dbReference>
<dbReference type="EMBL" id="CAKMMG010000001">
    <property type="protein sequence ID" value="CAH1194527.1"/>
    <property type="molecule type" value="Genomic_DNA"/>
</dbReference>
<dbReference type="PANTHER" id="PTHR43792">
    <property type="entry name" value="GNAT FAMILY, PUTATIVE (AFU_ORTHOLOGUE AFUA_3G00765)-RELATED-RELATED"/>
    <property type="match status" value="1"/>
</dbReference>
<dbReference type="PROSITE" id="PS51186">
    <property type="entry name" value="GNAT"/>
    <property type="match status" value="1"/>
</dbReference>